<comment type="similarity">
    <text evidence="2">Belongs to the acyl-CoA dehydrogenase family.</text>
</comment>
<dbReference type="InterPro" id="IPR013786">
    <property type="entry name" value="AcylCoA_DH/ox_N"/>
</dbReference>
<evidence type="ECO:0000256" key="5">
    <source>
        <dbReference type="ARBA" id="ARBA00023002"/>
    </source>
</evidence>
<dbReference type="PANTHER" id="PTHR43292:SF3">
    <property type="entry name" value="ACYL-COA DEHYDROGENASE FADE29"/>
    <property type="match status" value="1"/>
</dbReference>
<dbReference type="Gene3D" id="1.10.540.10">
    <property type="entry name" value="Acyl-CoA dehydrogenase/oxidase, N-terminal domain"/>
    <property type="match status" value="1"/>
</dbReference>
<sequence>MDLRYTAAEQAFRDEVRAFVDASLPHDICEKVLGHRRVEKDDYVRWHRILHAHGWGAPTWPKDFGGTGWNALQRLIFEIEALKAGAPRLLPFGLTMIGPVLMKFATQEMQARFLPRIPSMEDFWCQGYSEPGSGSDLASLKTRAVRRGDKYIVNGQKTWTTMAHFADWIFCLVRTDPEAKPQEGISLLLIDMKTPGVTVRPIVTLDGGHDVNETWLEDVEVPVENLVGEENRGWTYAKYLLGHERTGIAGIGHCHRELRQLKHYAALAADGKGGRLLDDVRMRDKIARIEMDVMALEMLLLRVATQGNGKGPGPEASIVKIRGSEVQQDIAMLQQEVAGPHGWPYSPQWLEDGAMQPVSGPDWASPAASTYFDMRKVSIYGGATEVQKNIIAKMIPGF</sequence>
<dbReference type="Proteomes" id="UP000054770">
    <property type="component" value="Unassembled WGS sequence"/>
</dbReference>
<dbReference type="SUPFAM" id="SSF47203">
    <property type="entry name" value="Acyl-CoA dehydrogenase C-terminal domain-like"/>
    <property type="match status" value="1"/>
</dbReference>
<dbReference type="InterPro" id="IPR006091">
    <property type="entry name" value="Acyl-CoA_Oxase/DH_mid-dom"/>
</dbReference>
<dbReference type="InterPro" id="IPR009100">
    <property type="entry name" value="AcylCoA_DH/oxidase_NM_dom_sf"/>
</dbReference>
<dbReference type="InterPro" id="IPR046373">
    <property type="entry name" value="Acyl-CoA_Oxase/DH_mid-dom_sf"/>
</dbReference>
<feature type="domain" description="Acyl-CoA oxidase/dehydrogenase middle" evidence="7">
    <location>
        <begin position="125"/>
        <end position="210"/>
    </location>
</feature>
<feature type="domain" description="Acyl-CoA dehydrogenase/oxidase N-terminal" evidence="8">
    <location>
        <begin position="6"/>
        <end position="121"/>
    </location>
</feature>
<accession>A0A158JN43</accession>
<dbReference type="SUPFAM" id="SSF56645">
    <property type="entry name" value="Acyl-CoA dehydrogenase NM domain-like"/>
    <property type="match status" value="1"/>
</dbReference>
<dbReference type="FunFam" id="2.40.110.10:FF:000011">
    <property type="entry name" value="Acyl-CoA dehydrogenase FadE34"/>
    <property type="match status" value="1"/>
</dbReference>
<evidence type="ECO:0000313" key="10">
    <source>
        <dbReference type="Proteomes" id="UP000054770"/>
    </source>
</evidence>
<keyword evidence="3" id="KW-0285">Flavoprotein</keyword>
<dbReference type="InterPro" id="IPR009075">
    <property type="entry name" value="AcylCo_DH/oxidase_C"/>
</dbReference>
<dbReference type="EMBL" id="FCON02000044">
    <property type="protein sequence ID" value="SAL69750.1"/>
    <property type="molecule type" value="Genomic_DNA"/>
</dbReference>
<feature type="domain" description="Acyl-CoA dehydrogenase/oxidase C-terminal" evidence="6">
    <location>
        <begin position="231"/>
        <end position="394"/>
    </location>
</feature>
<gene>
    <name evidence="9" type="ORF">AWB68_03981</name>
</gene>
<evidence type="ECO:0000256" key="4">
    <source>
        <dbReference type="ARBA" id="ARBA00022827"/>
    </source>
</evidence>
<organism evidence="9 10">
    <name type="scientific">Caballeronia choica</name>
    <dbReference type="NCBI Taxonomy" id="326476"/>
    <lineage>
        <taxon>Bacteria</taxon>
        <taxon>Pseudomonadati</taxon>
        <taxon>Pseudomonadota</taxon>
        <taxon>Betaproteobacteria</taxon>
        <taxon>Burkholderiales</taxon>
        <taxon>Burkholderiaceae</taxon>
        <taxon>Caballeronia</taxon>
    </lineage>
</organism>
<comment type="caution">
    <text evidence="9">The sequence shown here is derived from an EMBL/GenBank/DDBJ whole genome shotgun (WGS) entry which is preliminary data.</text>
</comment>
<dbReference type="Pfam" id="PF02770">
    <property type="entry name" value="Acyl-CoA_dh_M"/>
    <property type="match status" value="1"/>
</dbReference>
<dbReference type="AlphaFoldDB" id="A0A158JN43"/>
<evidence type="ECO:0000313" key="9">
    <source>
        <dbReference type="EMBL" id="SAL69750.1"/>
    </source>
</evidence>
<proteinExistence type="inferred from homology"/>
<dbReference type="Gene3D" id="2.40.110.10">
    <property type="entry name" value="Butyryl-CoA Dehydrogenase, subunit A, domain 2"/>
    <property type="match status" value="1"/>
</dbReference>
<name>A0A158JN43_9BURK</name>
<dbReference type="Pfam" id="PF00441">
    <property type="entry name" value="Acyl-CoA_dh_1"/>
    <property type="match status" value="1"/>
</dbReference>
<evidence type="ECO:0000259" key="8">
    <source>
        <dbReference type="Pfam" id="PF02771"/>
    </source>
</evidence>
<dbReference type="InterPro" id="IPR037069">
    <property type="entry name" value="AcylCoA_DH/ox_N_sf"/>
</dbReference>
<dbReference type="PANTHER" id="PTHR43292">
    <property type="entry name" value="ACYL-COA DEHYDROGENASE"/>
    <property type="match status" value="1"/>
</dbReference>
<keyword evidence="5" id="KW-0560">Oxidoreductase</keyword>
<evidence type="ECO:0000259" key="6">
    <source>
        <dbReference type="Pfam" id="PF00441"/>
    </source>
</evidence>
<evidence type="ECO:0000256" key="3">
    <source>
        <dbReference type="ARBA" id="ARBA00022630"/>
    </source>
</evidence>
<evidence type="ECO:0000256" key="1">
    <source>
        <dbReference type="ARBA" id="ARBA00001974"/>
    </source>
</evidence>
<dbReference type="OrthoDB" id="9770681at2"/>
<keyword evidence="4" id="KW-0274">FAD</keyword>
<comment type="cofactor">
    <cofactor evidence="1">
        <name>FAD</name>
        <dbReference type="ChEBI" id="CHEBI:57692"/>
    </cofactor>
</comment>
<dbReference type="GO" id="GO:0050660">
    <property type="term" value="F:flavin adenine dinucleotide binding"/>
    <property type="evidence" value="ECO:0007669"/>
    <property type="project" value="InterPro"/>
</dbReference>
<evidence type="ECO:0000259" key="7">
    <source>
        <dbReference type="Pfam" id="PF02770"/>
    </source>
</evidence>
<dbReference type="Pfam" id="PF02771">
    <property type="entry name" value="Acyl-CoA_dh_N"/>
    <property type="match status" value="1"/>
</dbReference>
<dbReference type="InterPro" id="IPR052161">
    <property type="entry name" value="Mycobact_Acyl-CoA_DH"/>
</dbReference>
<dbReference type="GO" id="GO:0016627">
    <property type="term" value="F:oxidoreductase activity, acting on the CH-CH group of donors"/>
    <property type="evidence" value="ECO:0007669"/>
    <property type="project" value="InterPro"/>
</dbReference>
<dbReference type="Gene3D" id="1.20.140.10">
    <property type="entry name" value="Butyryl-CoA Dehydrogenase, subunit A, domain 3"/>
    <property type="match status" value="1"/>
</dbReference>
<protein>
    <submittedName>
        <fullName evidence="9">Acyl-CoA dehydrogenase-like protein</fullName>
    </submittedName>
</protein>
<dbReference type="GO" id="GO:0005886">
    <property type="term" value="C:plasma membrane"/>
    <property type="evidence" value="ECO:0007669"/>
    <property type="project" value="TreeGrafter"/>
</dbReference>
<reference evidence="9" key="1">
    <citation type="submission" date="2016-01" db="EMBL/GenBank/DDBJ databases">
        <authorList>
            <person name="Peeters C."/>
        </authorList>
    </citation>
    <scope>NUCLEOTIDE SEQUENCE [LARGE SCALE GENOMIC DNA]</scope>
    <source>
        <strain evidence="9">LMG 22940</strain>
    </source>
</reference>
<dbReference type="RefSeq" id="WP_087646064.1">
    <property type="nucleotide sequence ID" value="NZ_FCON02000044.1"/>
</dbReference>
<dbReference type="InterPro" id="IPR036250">
    <property type="entry name" value="AcylCo_DH-like_C"/>
</dbReference>
<evidence type="ECO:0000256" key="2">
    <source>
        <dbReference type="ARBA" id="ARBA00009347"/>
    </source>
</evidence>
<keyword evidence="10" id="KW-1185">Reference proteome</keyword>